<gene>
    <name evidence="8" type="ORF">S03H2_14430</name>
</gene>
<organism evidence="8">
    <name type="scientific">marine sediment metagenome</name>
    <dbReference type="NCBI Taxonomy" id="412755"/>
    <lineage>
        <taxon>unclassified sequences</taxon>
        <taxon>metagenomes</taxon>
        <taxon>ecological metagenomes</taxon>
    </lineage>
</organism>
<dbReference type="PANTHER" id="PTHR45688">
    <property type="match status" value="1"/>
</dbReference>
<evidence type="ECO:0000256" key="3">
    <source>
        <dbReference type="ARBA" id="ARBA00008954"/>
    </source>
</evidence>
<accession>X1FEI9</accession>
<reference evidence="8" key="1">
    <citation type="journal article" date="2014" name="Front. Microbiol.">
        <title>High frequency of phylogenetically diverse reductive dehalogenase-homologous genes in deep subseafloor sedimentary metagenomes.</title>
        <authorList>
            <person name="Kawai M."/>
            <person name="Futagami T."/>
            <person name="Toyoda A."/>
            <person name="Takaki Y."/>
            <person name="Nishi S."/>
            <person name="Hori S."/>
            <person name="Arai W."/>
            <person name="Tsubouchi T."/>
            <person name="Morono Y."/>
            <person name="Uchiyama I."/>
            <person name="Ito T."/>
            <person name="Fujiyama A."/>
            <person name="Inagaki F."/>
            <person name="Takami H."/>
        </authorList>
    </citation>
    <scope>NUCLEOTIDE SEQUENCE</scope>
    <source>
        <strain evidence="8">Expedition CK06-06</strain>
    </source>
</reference>
<dbReference type="SUPFAM" id="SSF53383">
    <property type="entry name" value="PLP-dependent transferases"/>
    <property type="match status" value="1"/>
</dbReference>
<dbReference type="GO" id="GO:0008453">
    <property type="term" value="F:alanine-glyoxylate transaminase activity"/>
    <property type="evidence" value="ECO:0007669"/>
    <property type="project" value="UniProtKB-EC"/>
</dbReference>
<name>X1FEI9_9ZZZZ</name>
<dbReference type="GO" id="GO:0030170">
    <property type="term" value="F:pyridoxal phosphate binding"/>
    <property type="evidence" value="ECO:0007669"/>
    <property type="project" value="InterPro"/>
</dbReference>
<evidence type="ECO:0000256" key="6">
    <source>
        <dbReference type="ARBA" id="ARBA00022576"/>
    </source>
</evidence>
<keyword evidence="6" id="KW-0032">Aminotransferase</keyword>
<evidence type="ECO:0000313" key="8">
    <source>
        <dbReference type="EMBL" id="GAH44011.1"/>
    </source>
</evidence>
<evidence type="ECO:0000256" key="7">
    <source>
        <dbReference type="ARBA" id="ARBA00022679"/>
    </source>
</evidence>
<comment type="cofactor">
    <cofactor evidence="1">
        <name>pyridoxal 5'-phosphate</name>
        <dbReference type="ChEBI" id="CHEBI:597326"/>
    </cofactor>
</comment>
<dbReference type="Gene3D" id="3.90.1150.10">
    <property type="entry name" value="Aspartate Aminotransferase, domain 1"/>
    <property type="match status" value="1"/>
</dbReference>
<comment type="similarity">
    <text evidence="3">Belongs to the class-III pyridoxal-phosphate-dependent aminotransferase family.</text>
</comment>
<dbReference type="AlphaFoldDB" id="X1FEI9"/>
<protein>
    <recommendedName>
        <fullName evidence="5">alanine--glyoxylate transaminase</fullName>
        <ecNumber evidence="5">2.6.1.44</ecNumber>
    </recommendedName>
</protein>
<dbReference type="PANTHER" id="PTHR45688:SF3">
    <property type="entry name" value="ALANINE--GLYOXYLATE AMINOTRANSFERASE 2, MITOCHONDRIAL"/>
    <property type="match status" value="1"/>
</dbReference>
<dbReference type="EC" id="2.6.1.44" evidence="5"/>
<comment type="subcellular location">
    <subcellularLocation>
        <location evidence="2">Mitochondrion</location>
    </subcellularLocation>
</comment>
<dbReference type="InterPro" id="IPR005814">
    <property type="entry name" value="Aminotrans_3"/>
</dbReference>
<dbReference type="Pfam" id="PF00202">
    <property type="entry name" value="Aminotran_3"/>
    <property type="match status" value="1"/>
</dbReference>
<proteinExistence type="inferred from homology"/>
<dbReference type="InterPro" id="IPR015424">
    <property type="entry name" value="PyrdxlP-dep_Trfase"/>
</dbReference>
<dbReference type="InterPro" id="IPR015422">
    <property type="entry name" value="PyrdxlP-dep_Trfase_small"/>
</dbReference>
<evidence type="ECO:0000256" key="4">
    <source>
        <dbReference type="ARBA" id="ARBA00011881"/>
    </source>
</evidence>
<sequence length="97" mass="10667">MLQSLEKIQKNSSIVGEVRGKGLMIGLEIVTDKETNNPSEKLAGLIRLESFNRGIILEIGGHYNNVVRILPPLIITKDLVDIGMEILKSAIEEVEGL</sequence>
<evidence type="ECO:0000256" key="1">
    <source>
        <dbReference type="ARBA" id="ARBA00001933"/>
    </source>
</evidence>
<dbReference type="EMBL" id="BARU01007324">
    <property type="protein sequence ID" value="GAH44011.1"/>
    <property type="molecule type" value="Genomic_DNA"/>
</dbReference>
<dbReference type="GO" id="GO:0005739">
    <property type="term" value="C:mitochondrion"/>
    <property type="evidence" value="ECO:0007669"/>
    <property type="project" value="UniProtKB-SubCell"/>
</dbReference>
<keyword evidence="7" id="KW-0808">Transferase</keyword>
<evidence type="ECO:0000256" key="5">
    <source>
        <dbReference type="ARBA" id="ARBA00013049"/>
    </source>
</evidence>
<evidence type="ECO:0000256" key="2">
    <source>
        <dbReference type="ARBA" id="ARBA00004173"/>
    </source>
</evidence>
<comment type="subunit">
    <text evidence="4">Homotetramer.</text>
</comment>
<comment type="caution">
    <text evidence="8">The sequence shown here is derived from an EMBL/GenBank/DDBJ whole genome shotgun (WGS) entry which is preliminary data.</text>
</comment>